<evidence type="ECO:0000256" key="4">
    <source>
        <dbReference type="SAM" id="MobiDB-lite"/>
    </source>
</evidence>
<proteinExistence type="inferred from homology"/>
<dbReference type="PRINTS" id="PR00081">
    <property type="entry name" value="GDHRDH"/>
</dbReference>
<dbReference type="KEGG" id="nano:G5V58_19045"/>
<dbReference type="EMBL" id="CP049257">
    <property type="protein sequence ID" value="QIG44599.1"/>
    <property type="molecule type" value="Genomic_DNA"/>
</dbReference>
<name>A0A6G6WHB0_9ACTN</name>
<dbReference type="GO" id="GO:0016616">
    <property type="term" value="F:oxidoreductase activity, acting on the CH-OH group of donors, NAD or NADP as acceptor"/>
    <property type="evidence" value="ECO:0007669"/>
    <property type="project" value="TreeGrafter"/>
</dbReference>
<organism evidence="5 6">
    <name type="scientific">Nocardioides anomalus</name>
    <dbReference type="NCBI Taxonomy" id="2712223"/>
    <lineage>
        <taxon>Bacteria</taxon>
        <taxon>Bacillati</taxon>
        <taxon>Actinomycetota</taxon>
        <taxon>Actinomycetes</taxon>
        <taxon>Propionibacteriales</taxon>
        <taxon>Nocardioidaceae</taxon>
        <taxon>Nocardioides</taxon>
    </lineage>
</organism>
<dbReference type="InterPro" id="IPR002347">
    <property type="entry name" value="SDR_fam"/>
</dbReference>
<dbReference type="Pfam" id="PF00106">
    <property type="entry name" value="adh_short"/>
    <property type="match status" value="1"/>
</dbReference>
<sequence length="271" mass="27745">MRLEAGQVAVVTGGASGIGRAIVDAFAARGLTVVIADVEPSSLDEAVVAVNATGATAAGVVVDVSSPDSVSELAEHVLAELGRVDVLVNNAGVIAPRRPLWEHTPDDWRWTLDVNLLGVANGVRAFVPAMIAAGRGHVVNTASMAGLTTIPGGGNGAYSASKHAVVGLSETLRVELDDVAPQIGVTVLCPGPVPSRIHESSRNRPAALADTGATPVPARTTTMTPLAAVEPAVVGRQVVEAVEADRMYVVTSPEVAALALDRLDRVRADLT</sequence>
<evidence type="ECO:0000313" key="5">
    <source>
        <dbReference type="EMBL" id="QIG44599.1"/>
    </source>
</evidence>
<evidence type="ECO:0000313" key="6">
    <source>
        <dbReference type="Proteomes" id="UP000502996"/>
    </source>
</evidence>
<dbReference type="FunFam" id="3.40.50.720:FF:000084">
    <property type="entry name" value="Short-chain dehydrogenase reductase"/>
    <property type="match status" value="1"/>
</dbReference>
<feature type="region of interest" description="Disordered" evidence="4">
    <location>
        <begin position="196"/>
        <end position="219"/>
    </location>
</feature>
<reference evidence="5 6" key="1">
    <citation type="submission" date="2020-02" db="EMBL/GenBank/DDBJ databases">
        <title>Full genome sequence of Nocardioides sp. R-3366.</title>
        <authorList>
            <person name="Im W.-T."/>
        </authorList>
    </citation>
    <scope>NUCLEOTIDE SEQUENCE [LARGE SCALE GENOMIC DNA]</scope>
    <source>
        <strain evidence="5 6">R-3366</strain>
    </source>
</reference>
<accession>A0A6G6WHB0</accession>
<dbReference type="Proteomes" id="UP000502996">
    <property type="component" value="Chromosome"/>
</dbReference>
<evidence type="ECO:0000256" key="2">
    <source>
        <dbReference type="ARBA" id="ARBA00023002"/>
    </source>
</evidence>
<dbReference type="InterPro" id="IPR036291">
    <property type="entry name" value="NAD(P)-bd_dom_sf"/>
</dbReference>
<dbReference type="RefSeq" id="WP_165236306.1">
    <property type="nucleotide sequence ID" value="NZ_CP049257.1"/>
</dbReference>
<evidence type="ECO:0000256" key="3">
    <source>
        <dbReference type="RuleBase" id="RU000363"/>
    </source>
</evidence>
<dbReference type="SUPFAM" id="SSF51735">
    <property type="entry name" value="NAD(P)-binding Rossmann-fold domains"/>
    <property type="match status" value="1"/>
</dbReference>
<keyword evidence="6" id="KW-1185">Reference proteome</keyword>
<protein>
    <submittedName>
        <fullName evidence="5">SDR family NAD(P)-dependent oxidoreductase</fullName>
    </submittedName>
</protein>
<dbReference type="PRINTS" id="PR00080">
    <property type="entry name" value="SDRFAMILY"/>
</dbReference>
<dbReference type="PANTHER" id="PTHR24322:SF736">
    <property type="entry name" value="RETINOL DEHYDROGENASE 10"/>
    <property type="match status" value="1"/>
</dbReference>
<comment type="similarity">
    <text evidence="1 3">Belongs to the short-chain dehydrogenases/reductases (SDR) family.</text>
</comment>
<evidence type="ECO:0000256" key="1">
    <source>
        <dbReference type="ARBA" id="ARBA00006484"/>
    </source>
</evidence>
<dbReference type="AlphaFoldDB" id="A0A6G6WHB0"/>
<dbReference type="Gene3D" id="3.40.50.720">
    <property type="entry name" value="NAD(P)-binding Rossmann-like Domain"/>
    <property type="match status" value="1"/>
</dbReference>
<dbReference type="InterPro" id="IPR020904">
    <property type="entry name" value="Sc_DH/Rdtase_CS"/>
</dbReference>
<gene>
    <name evidence="5" type="ORF">G5V58_19045</name>
</gene>
<dbReference type="CDD" id="cd05233">
    <property type="entry name" value="SDR_c"/>
    <property type="match status" value="1"/>
</dbReference>
<dbReference type="PROSITE" id="PS00061">
    <property type="entry name" value="ADH_SHORT"/>
    <property type="match status" value="1"/>
</dbReference>
<keyword evidence="2" id="KW-0560">Oxidoreductase</keyword>
<dbReference type="PANTHER" id="PTHR24322">
    <property type="entry name" value="PKSB"/>
    <property type="match status" value="1"/>
</dbReference>